<sequence>MRFDITTILATLALTAFADRMEVFTTCNPFCDSGHGIFYTDYGTYNFNANEGCRTIPVPALTDFCIDWGKRRAHFRFSGQGKRCMIQDSENRLACSASSCWKTTWKEVPCNWRTNSEGDPATEIASSAFITATKEVAGN</sequence>
<feature type="chain" id="PRO_5017458704" evidence="1">
    <location>
        <begin position="19"/>
        <end position="139"/>
    </location>
</feature>
<reference evidence="2 3" key="1">
    <citation type="journal article" date="2018" name="PLoS Pathog.">
        <title>Evolution of structural diversity of trichothecenes, a family of toxins produced by plant pathogenic and entomopathogenic fungi.</title>
        <authorList>
            <person name="Proctor R.H."/>
            <person name="McCormick S.P."/>
            <person name="Kim H.S."/>
            <person name="Cardoza R.E."/>
            <person name="Stanley A.M."/>
            <person name="Lindo L."/>
            <person name="Kelly A."/>
            <person name="Brown D.W."/>
            <person name="Lee T."/>
            <person name="Vaughan M.M."/>
            <person name="Alexander N.J."/>
            <person name="Busman M."/>
            <person name="Gutierrez S."/>
        </authorList>
    </citation>
    <scope>NUCLEOTIDE SEQUENCE [LARGE SCALE GENOMIC DNA]</scope>
    <source>
        <strain evidence="2 3">NRRL 20695</strain>
    </source>
</reference>
<evidence type="ECO:0000313" key="3">
    <source>
        <dbReference type="Proteomes" id="UP000266234"/>
    </source>
</evidence>
<dbReference type="OrthoDB" id="4860686at2759"/>
<protein>
    <submittedName>
        <fullName evidence="2">Uncharacterized protein</fullName>
    </submittedName>
</protein>
<accession>A0A395T515</accession>
<proteinExistence type="predicted"/>
<keyword evidence="3" id="KW-1185">Reference proteome</keyword>
<dbReference type="EMBL" id="PXOG01000041">
    <property type="protein sequence ID" value="RGP79798.1"/>
    <property type="molecule type" value="Genomic_DNA"/>
</dbReference>
<name>A0A395T515_9HYPO</name>
<feature type="signal peptide" evidence="1">
    <location>
        <begin position="1"/>
        <end position="18"/>
    </location>
</feature>
<keyword evidence="1" id="KW-0732">Signal</keyword>
<evidence type="ECO:0000256" key="1">
    <source>
        <dbReference type="SAM" id="SignalP"/>
    </source>
</evidence>
<dbReference type="AlphaFoldDB" id="A0A395T515"/>
<comment type="caution">
    <text evidence="2">The sequence shown here is derived from an EMBL/GenBank/DDBJ whole genome shotgun (WGS) entry which is preliminary data.</text>
</comment>
<organism evidence="2 3">
    <name type="scientific">Fusarium longipes</name>
    <dbReference type="NCBI Taxonomy" id="694270"/>
    <lineage>
        <taxon>Eukaryota</taxon>
        <taxon>Fungi</taxon>
        <taxon>Dikarya</taxon>
        <taxon>Ascomycota</taxon>
        <taxon>Pezizomycotina</taxon>
        <taxon>Sordariomycetes</taxon>
        <taxon>Hypocreomycetidae</taxon>
        <taxon>Hypocreales</taxon>
        <taxon>Nectriaceae</taxon>
        <taxon>Fusarium</taxon>
    </lineage>
</organism>
<dbReference type="Proteomes" id="UP000266234">
    <property type="component" value="Unassembled WGS sequence"/>
</dbReference>
<evidence type="ECO:0000313" key="2">
    <source>
        <dbReference type="EMBL" id="RGP79798.1"/>
    </source>
</evidence>
<gene>
    <name evidence="2" type="ORF">FLONG3_2112</name>
</gene>